<dbReference type="EMBL" id="MU276102">
    <property type="protein sequence ID" value="KAI0041777.1"/>
    <property type="molecule type" value="Genomic_DNA"/>
</dbReference>
<dbReference type="Proteomes" id="UP000814033">
    <property type="component" value="Unassembled WGS sequence"/>
</dbReference>
<gene>
    <name evidence="1" type="ORF">FA95DRAFT_652829</name>
</gene>
<organism evidence="1 2">
    <name type="scientific">Auriscalpium vulgare</name>
    <dbReference type="NCBI Taxonomy" id="40419"/>
    <lineage>
        <taxon>Eukaryota</taxon>
        <taxon>Fungi</taxon>
        <taxon>Dikarya</taxon>
        <taxon>Basidiomycota</taxon>
        <taxon>Agaricomycotina</taxon>
        <taxon>Agaricomycetes</taxon>
        <taxon>Russulales</taxon>
        <taxon>Auriscalpiaceae</taxon>
        <taxon>Auriscalpium</taxon>
    </lineage>
</organism>
<proteinExistence type="predicted"/>
<reference evidence="1" key="2">
    <citation type="journal article" date="2022" name="New Phytol.">
        <title>Evolutionary transition to the ectomycorrhizal habit in the genomes of a hyperdiverse lineage of mushroom-forming fungi.</title>
        <authorList>
            <person name="Looney B."/>
            <person name="Miyauchi S."/>
            <person name="Morin E."/>
            <person name="Drula E."/>
            <person name="Courty P.E."/>
            <person name="Kohler A."/>
            <person name="Kuo A."/>
            <person name="LaButti K."/>
            <person name="Pangilinan J."/>
            <person name="Lipzen A."/>
            <person name="Riley R."/>
            <person name="Andreopoulos W."/>
            <person name="He G."/>
            <person name="Johnson J."/>
            <person name="Nolan M."/>
            <person name="Tritt A."/>
            <person name="Barry K.W."/>
            <person name="Grigoriev I.V."/>
            <person name="Nagy L.G."/>
            <person name="Hibbett D."/>
            <person name="Henrissat B."/>
            <person name="Matheny P.B."/>
            <person name="Labbe J."/>
            <person name="Martin F.M."/>
        </authorList>
    </citation>
    <scope>NUCLEOTIDE SEQUENCE</scope>
    <source>
        <strain evidence="1">FP105234-sp</strain>
    </source>
</reference>
<reference evidence="1" key="1">
    <citation type="submission" date="2021-02" db="EMBL/GenBank/DDBJ databases">
        <authorList>
            <consortium name="DOE Joint Genome Institute"/>
            <person name="Ahrendt S."/>
            <person name="Looney B.P."/>
            <person name="Miyauchi S."/>
            <person name="Morin E."/>
            <person name="Drula E."/>
            <person name="Courty P.E."/>
            <person name="Chicoki N."/>
            <person name="Fauchery L."/>
            <person name="Kohler A."/>
            <person name="Kuo A."/>
            <person name="Labutti K."/>
            <person name="Pangilinan J."/>
            <person name="Lipzen A."/>
            <person name="Riley R."/>
            <person name="Andreopoulos W."/>
            <person name="He G."/>
            <person name="Johnson J."/>
            <person name="Barry K.W."/>
            <person name="Grigoriev I.V."/>
            <person name="Nagy L."/>
            <person name="Hibbett D."/>
            <person name="Henrissat B."/>
            <person name="Matheny P.B."/>
            <person name="Labbe J."/>
            <person name="Martin F."/>
        </authorList>
    </citation>
    <scope>NUCLEOTIDE SEQUENCE</scope>
    <source>
        <strain evidence="1">FP105234-sp</strain>
    </source>
</reference>
<accession>A0ACB8RD34</accession>
<evidence type="ECO:0000313" key="2">
    <source>
        <dbReference type="Proteomes" id="UP000814033"/>
    </source>
</evidence>
<protein>
    <submittedName>
        <fullName evidence="1">Uncharacterized protein</fullName>
    </submittedName>
</protein>
<evidence type="ECO:0000313" key="1">
    <source>
        <dbReference type="EMBL" id="KAI0041777.1"/>
    </source>
</evidence>
<comment type="caution">
    <text evidence="1">The sequence shown here is derived from an EMBL/GenBank/DDBJ whole genome shotgun (WGS) entry which is preliminary data.</text>
</comment>
<name>A0ACB8RD34_9AGAM</name>
<keyword evidence="2" id="KW-1185">Reference proteome</keyword>
<sequence>MCPILCNREVRRQHKRPPATVRWLPRLDMSPPPAEPATSAAHRHDDEEQLCDPHVGTFIYPDADLYYPPLPRSPSAGPIYDNPRAISPPASLWLPPSSPPLSLPRGYGYEDYSLNDSRAFASLPPLSSWIPPYSPPSSPLPEDRILEWPCYFISSPSSPAPPAMARFRFATLPPTPPPILLSLPPACAASNGAFLPPLSPWLPPYSPPPSLHDVRILDNPRASLPPLSHFPPYSPSSTPAMTSFQFAALSPTPPSLLLPSPLVYAASVQTKRRRSNSDLSRPATRRRGPSVCPSDGFQPTTPPIPSPTSPSLPADSAAFACPVCDWVQTNNRPSDLARHALTHKAPQLACTRGCGQTFRRSDGLKRHLDNPKTKCARKAGRGYIIPASLEHFLYDE</sequence>